<keyword evidence="4" id="KW-0539">Nucleus</keyword>
<accession>A0A7S0GI26</accession>
<dbReference type="InterPro" id="IPR036420">
    <property type="entry name" value="BRCT_dom_sf"/>
</dbReference>
<name>A0A7S0GI26_9STRA</name>
<comment type="subcellular location">
    <subcellularLocation>
        <location evidence="1">Nucleus</location>
    </subcellularLocation>
</comment>
<evidence type="ECO:0000313" key="9">
    <source>
        <dbReference type="EMBL" id="CAD8418027.1"/>
    </source>
</evidence>
<feature type="region of interest" description="Disordered" evidence="7">
    <location>
        <begin position="16"/>
        <end position="45"/>
    </location>
</feature>
<feature type="domain" description="BRCT" evidence="8">
    <location>
        <begin position="58"/>
        <end position="165"/>
    </location>
</feature>
<proteinExistence type="predicted"/>
<dbReference type="SUPFAM" id="SSF52113">
    <property type="entry name" value="BRCT domain"/>
    <property type="match status" value="1"/>
</dbReference>
<dbReference type="InterPro" id="IPR001357">
    <property type="entry name" value="BRCT_dom"/>
</dbReference>
<reference evidence="9" key="1">
    <citation type="submission" date="2021-01" db="EMBL/GenBank/DDBJ databases">
        <authorList>
            <person name="Corre E."/>
            <person name="Pelletier E."/>
            <person name="Niang G."/>
            <person name="Scheremetjew M."/>
            <person name="Finn R."/>
            <person name="Kale V."/>
            <person name="Holt S."/>
            <person name="Cochrane G."/>
            <person name="Meng A."/>
            <person name="Brown T."/>
            <person name="Cohen L."/>
        </authorList>
    </citation>
    <scope>NUCLEOTIDE SEQUENCE</scope>
    <source>
        <strain evidence="9">CCAP1064/1</strain>
    </source>
</reference>
<evidence type="ECO:0000259" key="8">
    <source>
        <dbReference type="PROSITE" id="PS50172"/>
    </source>
</evidence>
<evidence type="ECO:0000256" key="7">
    <source>
        <dbReference type="SAM" id="MobiDB-lite"/>
    </source>
</evidence>
<dbReference type="EMBL" id="HBEL01030373">
    <property type="protein sequence ID" value="CAD8418027.1"/>
    <property type="molecule type" value="Transcribed_RNA"/>
</dbReference>
<gene>
    <name evidence="9" type="ORF">PINE0816_LOCUS14162</name>
</gene>
<evidence type="ECO:0000256" key="3">
    <source>
        <dbReference type="ARBA" id="ARBA00022801"/>
    </source>
</evidence>
<dbReference type="PANTHER" id="PTHR23081">
    <property type="entry name" value="RNA POLYMERASE II CTD PHOSPHATASE"/>
    <property type="match status" value="1"/>
</dbReference>
<dbReference type="EC" id="3.1.3.16" evidence="2"/>
<feature type="compositionally biased region" description="Polar residues" evidence="7">
    <location>
        <begin position="182"/>
        <end position="197"/>
    </location>
</feature>
<protein>
    <recommendedName>
        <fullName evidence="2">protein-serine/threonine phosphatase</fullName>
        <ecNumber evidence="2">3.1.3.16</ecNumber>
    </recommendedName>
</protein>
<dbReference type="Gene3D" id="3.40.50.10190">
    <property type="entry name" value="BRCT domain"/>
    <property type="match status" value="1"/>
</dbReference>
<organism evidence="9">
    <name type="scientific">Proboscia inermis</name>
    <dbReference type="NCBI Taxonomy" id="420281"/>
    <lineage>
        <taxon>Eukaryota</taxon>
        <taxon>Sar</taxon>
        <taxon>Stramenopiles</taxon>
        <taxon>Ochrophyta</taxon>
        <taxon>Bacillariophyta</taxon>
        <taxon>Coscinodiscophyceae</taxon>
        <taxon>Rhizosoleniophycidae</taxon>
        <taxon>Rhizosoleniales</taxon>
        <taxon>Rhizosoleniaceae</taxon>
        <taxon>Proboscia</taxon>
    </lineage>
</organism>
<dbReference type="PANTHER" id="PTHR23081:SF36">
    <property type="entry name" value="RNA POLYMERASE II SUBUNIT A C-TERMINAL DOMAIN PHOSPHATASE"/>
    <property type="match status" value="1"/>
</dbReference>
<feature type="compositionally biased region" description="Polar residues" evidence="7">
    <location>
        <begin position="24"/>
        <end position="45"/>
    </location>
</feature>
<dbReference type="GO" id="GO:0005634">
    <property type="term" value="C:nucleus"/>
    <property type="evidence" value="ECO:0007669"/>
    <property type="project" value="UniProtKB-SubCell"/>
</dbReference>
<keyword evidence="3" id="KW-0378">Hydrolase</keyword>
<dbReference type="InterPro" id="IPR039189">
    <property type="entry name" value="Fcp1"/>
</dbReference>
<evidence type="ECO:0000256" key="1">
    <source>
        <dbReference type="ARBA" id="ARBA00004123"/>
    </source>
</evidence>
<evidence type="ECO:0000256" key="5">
    <source>
        <dbReference type="ARBA" id="ARBA00047761"/>
    </source>
</evidence>
<evidence type="ECO:0000256" key="2">
    <source>
        <dbReference type="ARBA" id="ARBA00013081"/>
    </source>
</evidence>
<comment type="catalytic activity">
    <reaction evidence="5">
        <text>O-phospho-L-seryl-[protein] + H2O = L-seryl-[protein] + phosphate</text>
        <dbReference type="Rhea" id="RHEA:20629"/>
        <dbReference type="Rhea" id="RHEA-COMP:9863"/>
        <dbReference type="Rhea" id="RHEA-COMP:11604"/>
        <dbReference type="ChEBI" id="CHEBI:15377"/>
        <dbReference type="ChEBI" id="CHEBI:29999"/>
        <dbReference type="ChEBI" id="CHEBI:43474"/>
        <dbReference type="ChEBI" id="CHEBI:83421"/>
        <dbReference type="EC" id="3.1.3.16"/>
    </reaction>
</comment>
<dbReference type="CDD" id="cd17729">
    <property type="entry name" value="BRCT_CTDP1"/>
    <property type="match status" value="1"/>
</dbReference>
<dbReference type="Pfam" id="PF12738">
    <property type="entry name" value="PTCB-BRCT"/>
    <property type="match status" value="1"/>
</dbReference>
<feature type="region of interest" description="Disordered" evidence="7">
    <location>
        <begin position="173"/>
        <end position="250"/>
    </location>
</feature>
<dbReference type="AlphaFoldDB" id="A0A7S0GI26"/>
<comment type="catalytic activity">
    <reaction evidence="6">
        <text>O-phospho-L-threonyl-[protein] + H2O = L-threonyl-[protein] + phosphate</text>
        <dbReference type="Rhea" id="RHEA:47004"/>
        <dbReference type="Rhea" id="RHEA-COMP:11060"/>
        <dbReference type="Rhea" id="RHEA-COMP:11605"/>
        <dbReference type="ChEBI" id="CHEBI:15377"/>
        <dbReference type="ChEBI" id="CHEBI:30013"/>
        <dbReference type="ChEBI" id="CHEBI:43474"/>
        <dbReference type="ChEBI" id="CHEBI:61977"/>
        <dbReference type="EC" id="3.1.3.16"/>
    </reaction>
</comment>
<feature type="compositionally biased region" description="Acidic residues" evidence="7">
    <location>
        <begin position="225"/>
        <end position="243"/>
    </location>
</feature>
<evidence type="ECO:0000256" key="4">
    <source>
        <dbReference type="ARBA" id="ARBA00023242"/>
    </source>
</evidence>
<evidence type="ECO:0000256" key="6">
    <source>
        <dbReference type="ARBA" id="ARBA00048336"/>
    </source>
</evidence>
<sequence>MNVLKRLHTQFYPSNDKHLDRSFENSGSNIHTSTNGPKPKNFSGTNPEATVPFLLTNMRSQILANCNIVLSGIISLHHPSQRNKSSPFPNRQLHPRHSVERYVEDMGAVLQTQVTASTTHVVSAREGTDKFLKGSRVKGCAVVRLSWIMECVYKWERVDVDTHLMVSIRPKDVVSDKEGSVADSSRSANSLPQTNLETKYHEARRKQPNTKEQTQHHHQSMLLLSDDDSSEEDDDDGFADEFEREMMTND</sequence>
<dbReference type="PROSITE" id="PS50172">
    <property type="entry name" value="BRCT"/>
    <property type="match status" value="1"/>
</dbReference>
<dbReference type="GO" id="GO:0008420">
    <property type="term" value="F:RNA polymerase II CTD heptapeptide repeat phosphatase activity"/>
    <property type="evidence" value="ECO:0007669"/>
    <property type="project" value="InterPro"/>
</dbReference>